<sequence>MLAQVLIEERHMNLPKRQEPSATSPEFQEDVSRDAIAMAFQKAMESHLRSHVPGTNINEQTFLASDYLNQFHELAMLLEALPTDPSGFASDLHSWHAVDYEEHFHRSGLNNKELAIAAYRRSPEKVRAQFDSAVARLQGEALRLVAAVAQALDGPPDLKMTCDGAAARLRVLIDDANAIANGYLADEDGGKGGKSSQITIDTLFRLRRD</sequence>
<organism evidence="1 2">
    <name type="scientific">Methyloceanibacter methanicus</name>
    <dbReference type="NCBI Taxonomy" id="1774968"/>
    <lineage>
        <taxon>Bacteria</taxon>
        <taxon>Pseudomonadati</taxon>
        <taxon>Pseudomonadota</taxon>
        <taxon>Alphaproteobacteria</taxon>
        <taxon>Hyphomicrobiales</taxon>
        <taxon>Hyphomicrobiaceae</taxon>
        <taxon>Methyloceanibacter</taxon>
    </lineage>
</organism>
<dbReference type="EMBL" id="LPWG01000004">
    <property type="protein sequence ID" value="ODS00708.1"/>
    <property type="molecule type" value="Genomic_DNA"/>
</dbReference>
<protein>
    <submittedName>
        <fullName evidence="1">Uncharacterized protein</fullName>
    </submittedName>
</protein>
<evidence type="ECO:0000313" key="2">
    <source>
        <dbReference type="Proteomes" id="UP000094501"/>
    </source>
</evidence>
<evidence type="ECO:0000313" key="1">
    <source>
        <dbReference type="EMBL" id="ODS00708.1"/>
    </source>
</evidence>
<comment type="caution">
    <text evidence="1">The sequence shown here is derived from an EMBL/GenBank/DDBJ whole genome shotgun (WGS) entry which is preliminary data.</text>
</comment>
<name>A0A1E3W4G9_9HYPH</name>
<keyword evidence="2" id="KW-1185">Reference proteome</keyword>
<dbReference type="Proteomes" id="UP000094501">
    <property type="component" value="Unassembled WGS sequence"/>
</dbReference>
<reference evidence="1 2" key="1">
    <citation type="journal article" date="2016" name="Environ. Microbiol.">
        <title>New Methyloceanibacter diversity from North Sea sediments includes methanotroph containing solely the soluble methane monooxygenase.</title>
        <authorList>
            <person name="Vekeman B."/>
            <person name="Kerckhof F.M."/>
            <person name="Cremers G."/>
            <person name="de Vos P."/>
            <person name="Vandamme P."/>
            <person name="Boon N."/>
            <person name="Op den Camp H.J."/>
            <person name="Heylen K."/>
        </authorList>
    </citation>
    <scope>NUCLEOTIDE SEQUENCE [LARGE SCALE GENOMIC DNA]</scope>
    <source>
        <strain evidence="1 2">R-67174</strain>
    </source>
</reference>
<accession>A0A1E3W4G9</accession>
<proteinExistence type="predicted"/>
<dbReference type="AlphaFoldDB" id="A0A1E3W4G9"/>
<gene>
    <name evidence="1" type="ORF">AUC68_14070</name>
</gene>
<dbReference type="STRING" id="1774968.AUC68_14070"/>